<dbReference type="RefSeq" id="WP_103078875.1">
    <property type="nucleotide sequence ID" value="NZ_AZRM01000027.1"/>
</dbReference>
<comment type="caution">
    <text evidence="4">The sequence shown here is derived from an EMBL/GenBank/DDBJ whole genome shotgun (WGS) entry which is preliminary data.</text>
</comment>
<dbReference type="GO" id="GO:0016757">
    <property type="term" value="F:glycosyltransferase activity"/>
    <property type="evidence" value="ECO:0007669"/>
    <property type="project" value="TreeGrafter"/>
</dbReference>
<keyword evidence="5" id="KW-1185">Reference proteome</keyword>
<name>A0A2K1PAK2_9BACT</name>
<dbReference type="Proteomes" id="UP000236199">
    <property type="component" value="Unassembled WGS sequence"/>
</dbReference>
<feature type="domain" description="Glucosyltransferase 3-like C-terminal" evidence="3">
    <location>
        <begin position="216"/>
        <end position="348"/>
    </location>
</feature>
<dbReference type="Gene3D" id="3.40.50.2000">
    <property type="entry name" value="Glycogen Phosphorylase B"/>
    <property type="match status" value="2"/>
</dbReference>
<keyword evidence="1 4" id="KW-0808">Transferase</keyword>
<dbReference type="PANTHER" id="PTHR46401:SF2">
    <property type="entry name" value="GLYCOSYLTRANSFERASE WBBK-RELATED"/>
    <property type="match status" value="1"/>
</dbReference>
<evidence type="ECO:0000313" key="4">
    <source>
        <dbReference type="EMBL" id="PNR99820.1"/>
    </source>
</evidence>
<dbReference type="EMBL" id="AZRM01000027">
    <property type="protein sequence ID" value="PNR99820.1"/>
    <property type="molecule type" value="Genomic_DNA"/>
</dbReference>
<evidence type="ECO:0000256" key="1">
    <source>
        <dbReference type="ARBA" id="ARBA00022679"/>
    </source>
</evidence>
<dbReference type="InterPro" id="IPR028098">
    <property type="entry name" value="Glyco_trans_4-like_N"/>
</dbReference>
<proteinExistence type="predicted"/>
<evidence type="ECO:0000313" key="5">
    <source>
        <dbReference type="Proteomes" id="UP000236199"/>
    </source>
</evidence>
<dbReference type="AlphaFoldDB" id="A0A2K1PAK2"/>
<dbReference type="InterPro" id="IPR058592">
    <property type="entry name" value="Gtf3_C"/>
</dbReference>
<dbReference type="Pfam" id="PF26337">
    <property type="entry name" value="Gtf3_C"/>
    <property type="match status" value="1"/>
</dbReference>
<reference evidence="4 5" key="1">
    <citation type="submission" date="2013-12" db="EMBL/GenBank/DDBJ databases">
        <title>Comparative genomics of Petrotoga isolates.</title>
        <authorList>
            <person name="Nesbo C.L."/>
            <person name="Charchuk R."/>
            <person name="Chow K."/>
        </authorList>
    </citation>
    <scope>NUCLEOTIDE SEQUENCE [LARGE SCALE GENOMIC DNA]</scope>
    <source>
        <strain evidence="4 5">DSM 10691</strain>
    </source>
</reference>
<dbReference type="PANTHER" id="PTHR46401">
    <property type="entry name" value="GLYCOSYLTRANSFERASE WBBK-RELATED"/>
    <property type="match status" value="1"/>
</dbReference>
<evidence type="ECO:0000259" key="3">
    <source>
        <dbReference type="Pfam" id="PF26337"/>
    </source>
</evidence>
<gene>
    <name evidence="4" type="ORF">X928_05955</name>
</gene>
<evidence type="ECO:0000259" key="2">
    <source>
        <dbReference type="Pfam" id="PF13439"/>
    </source>
</evidence>
<feature type="domain" description="Glycosyltransferase subfamily 4-like N-terminal" evidence="2">
    <location>
        <begin position="64"/>
        <end position="182"/>
    </location>
</feature>
<dbReference type="OrthoDB" id="9813214at2"/>
<protein>
    <submittedName>
        <fullName evidence="4">Group 1 glycosyl transferase</fullName>
    </submittedName>
</protein>
<accession>A0A2K1PAK2</accession>
<dbReference type="Pfam" id="PF13439">
    <property type="entry name" value="Glyco_transf_4"/>
    <property type="match status" value="1"/>
</dbReference>
<organism evidence="4 5">
    <name type="scientific">Petrotoga miotherma DSM 10691</name>
    <dbReference type="NCBI Taxonomy" id="1434326"/>
    <lineage>
        <taxon>Bacteria</taxon>
        <taxon>Thermotogati</taxon>
        <taxon>Thermotogota</taxon>
        <taxon>Thermotogae</taxon>
        <taxon>Petrotogales</taxon>
        <taxon>Petrotogaceae</taxon>
        <taxon>Petrotoga</taxon>
    </lineage>
</organism>
<dbReference type="SUPFAM" id="SSF53756">
    <property type="entry name" value="UDP-Glycosyltransferase/glycogen phosphorylase"/>
    <property type="match status" value="1"/>
</dbReference>
<dbReference type="GO" id="GO:0009103">
    <property type="term" value="P:lipopolysaccharide biosynthetic process"/>
    <property type="evidence" value="ECO:0007669"/>
    <property type="project" value="TreeGrafter"/>
</dbReference>
<sequence>MKILIIGYMHPKFDKRVYRTVKTLSKVHEIIYQYLTNKDEKEYIDGNIEYIPIKDIKETKGNPLKKLINRKPLDKKICNLVSEKNYDILYMHHFLASIPLEPFKIAKKRNKKVVYDIHEYHPENFLAELEGIIGNLKVKTVWRFFKKQLELSDLTIFVSEETRKDVVDKTNVDKEKTYIIPNYANFIIKPDIQKKRKEIVLVGKVTRKIEDEKKILKSLIEKGFKFKVIGMDSKEFMDIPHEYTNFLPYDEMMNELSKAMFSLISYNTVKNRDYKNDIYALPHKFYDSLAAGTPVIVKESFVSMAKQVEDLGLGVVIDPANLEESVEKITNACKNYASIIKNVEKHQKEFIWNEEKEKKFIDLISHLIK</sequence>